<dbReference type="InterPro" id="IPR016024">
    <property type="entry name" value="ARM-type_fold"/>
</dbReference>
<gene>
    <name evidence="3" type="ORF">MIMGU_mgv1a001378mg</name>
</gene>
<dbReference type="AlphaFoldDB" id="A0A022QCS6"/>
<evidence type="ECO:0000256" key="1">
    <source>
        <dbReference type="SAM" id="MobiDB-lite"/>
    </source>
</evidence>
<dbReference type="GO" id="GO:0008017">
    <property type="term" value="F:microtubule binding"/>
    <property type="evidence" value="ECO:0000318"/>
    <property type="project" value="GO_Central"/>
</dbReference>
<sequence length="830" mass="91388">MKTHVNTVKGKAMSKMSNKQAVFELKQHVVLALSKLADRDTCQLGVEELEKTIECLTPDGIAPFLSCILDTDTEKKSAVRKECVRLMGTLATFHESLVGPHLGKMVASIVKRLKDSDSVVRDACVETFGVLASKLSSSGRFEADGVFVVLVRPLFEALGEQNKQVQSGSAMCLSQVIDNIHDPPPMVLQKMLAKTNKLLKNPHFMAKPAVVELNRSIILAGGTLTHSSLTAALTSIQESLKSSDWATRKAACAALGDIASCSAACLGSYRASCIRGLETCRFDKVKPVRDIALQALQLWRNIPGPDTPEPSETGSSIKGTSYRDDYGDISSASVSTLKDNTAMRYGSELAKKRVPLSSGKAGRTYSGKSQHSGTTNWKIEIAVPKSRNISVAENHNDESEDSSLIKRCERINSDVRGCSNIGYEYGEVEDKQECSSVSNLFTECMKSEVVMTHSDGFDDSSLVKSTGTSQRFAADEVSIEEQRYLAKMHDRRSLDSTITESTLRTTNECCSQTEKDMMVIKKHLLEIENKQSSLVDMLKAFTTSMMDSVSMVQSKVSNLELVVDKMAQELANGGRYSDTSATRLLKRSPSIASPRLSTCTPRLSVDSNKQLPLPSKHAAGREENTFTRNRSNIFAKQNSDMWSDGTLKPSKSSLGNRAPTNYCPEIYEDQMSKNGVFYSVPPAKSRLNKLEPRDSQWEVMKDYLCDGDLDSAYAQALCSRNELLLFELLDKTGPVLESLSDKTASELLSNLVSRLMEQRFVNSIIPWLQQLVGLTNIHGPTYLVLSAKAKRDLLYTIPEAAKLDVFNPPERKCLAEIAKTLRQFWGNGSC</sequence>
<accession>A0A022QCS6</accession>
<dbReference type="PANTHER" id="PTHR31355">
    <property type="entry name" value="MICROTUBULE-ASSOCIATED PROTEIN TORTIFOLIA1"/>
    <property type="match status" value="1"/>
</dbReference>
<dbReference type="Pfam" id="PF24713">
    <property type="entry name" value="TOR1L1_C"/>
    <property type="match status" value="1"/>
</dbReference>
<dbReference type="Gene3D" id="1.25.10.10">
    <property type="entry name" value="Leucine-rich Repeat Variant"/>
    <property type="match status" value="2"/>
</dbReference>
<reference evidence="3 4" key="1">
    <citation type="journal article" date="2013" name="Proc. Natl. Acad. Sci. U.S.A.">
        <title>Fine-scale variation in meiotic recombination in Mimulus inferred from population shotgun sequencing.</title>
        <authorList>
            <person name="Hellsten U."/>
            <person name="Wright K.M."/>
            <person name="Jenkins J."/>
            <person name="Shu S."/>
            <person name="Yuan Y."/>
            <person name="Wessler S.R."/>
            <person name="Schmutz J."/>
            <person name="Willis J.H."/>
            <person name="Rokhsar D.S."/>
        </authorList>
    </citation>
    <scope>NUCLEOTIDE SEQUENCE [LARGE SCALE GENOMIC DNA]</scope>
    <source>
        <strain evidence="4">cv. DUN x IM62</strain>
    </source>
</reference>
<feature type="compositionally biased region" description="Polar residues" evidence="1">
    <location>
        <begin position="310"/>
        <end position="319"/>
    </location>
</feature>
<organism evidence="3 4">
    <name type="scientific">Erythranthe guttata</name>
    <name type="common">Yellow monkey flower</name>
    <name type="synonym">Mimulus guttatus</name>
    <dbReference type="NCBI Taxonomy" id="4155"/>
    <lineage>
        <taxon>Eukaryota</taxon>
        <taxon>Viridiplantae</taxon>
        <taxon>Streptophyta</taxon>
        <taxon>Embryophyta</taxon>
        <taxon>Tracheophyta</taxon>
        <taxon>Spermatophyta</taxon>
        <taxon>Magnoliopsida</taxon>
        <taxon>eudicotyledons</taxon>
        <taxon>Gunneridae</taxon>
        <taxon>Pentapetalae</taxon>
        <taxon>asterids</taxon>
        <taxon>lamiids</taxon>
        <taxon>Lamiales</taxon>
        <taxon>Phrymaceae</taxon>
        <taxon>Erythranthe</taxon>
    </lineage>
</organism>
<dbReference type="EMBL" id="KI631864">
    <property type="protein sequence ID" value="EYU25761.1"/>
    <property type="molecule type" value="Genomic_DNA"/>
</dbReference>
<dbReference type="PhylomeDB" id="A0A022QCS6"/>
<keyword evidence="4" id="KW-1185">Reference proteome</keyword>
<proteinExistence type="predicted"/>
<dbReference type="SMART" id="SM01349">
    <property type="entry name" value="TOG"/>
    <property type="match status" value="1"/>
</dbReference>
<dbReference type="KEGG" id="egt:105970969"/>
<evidence type="ECO:0000313" key="4">
    <source>
        <dbReference type="Proteomes" id="UP000030748"/>
    </source>
</evidence>
<dbReference type="OrthoDB" id="298726at2759"/>
<dbReference type="Proteomes" id="UP000030748">
    <property type="component" value="Unassembled WGS sequence"/>
</dbReference>
<evidence type="ECO:0000259" key="2">
    <source>
        <dbReference type="SMART" id="SM01349"/>
    </source>
</evidence>
<feature type="domain" description="TOG" evidence="2">
    <location>
        <begin position="43"/>
        <end position="291"/>
    </location>
</feature>
<dbReference type="InterPro" id="IPR033337">
    <property type="entry name" value="TORTIFOLIA1/SINE1-2"/>
</dbReference>
<name>A0A022QCS6_ERYGU</name>
<dbReference type="InterPro" id="IPR057600">
    <property type="entry name" value="TORTIFOLIA1/SINE1-2_N"/>
</dbReference>
<dbReference type="InterPro" id="IPR011989">
    <property type="entry name" value="ARM-like"/>
</dbReference>
<dbReference type="OMA" id="GYEYVPM"/>
<protein>
    <recommendedName>
        <fullName evidence="2">TOG domain-containing protein</fullName>
    </recommendedName>
</protein>
<dbReference type="InterPro" id="IPR034085">
    <property type="entry name" value="TOG"/>
</dbReference>
<dbReference type="PANTHER" id="PTHR31355:SF22">
    <property type="entry name" value="TORTIFOLIA1-LIKE PROTEIN 2"/>
    <property type="match status" value="1"/>
</dbReference>
<evidence type="ECO:0000313" key="3">
    <source>
        <dbReference type="EMBL" id="EYU25761.1"/>
    </source>
</evidence>
<dbReference type="GO" id="GO:0005874">
    <property type="term" value="C:microtubule"/>
    <property type="evidence" value="ECO:0007669"/>
    <property type="project" value="InterPro"/>
</dbReference>
<dbReference type="SUPFAM" id="SSF48371">
    <property type="entry name" value="ARM repeat"/>
    <property type="match status" value="1"/>
</dbReference>
<dbReference type="InterPro" id="IPR057599">
    <property type="entry name" value="TORTIFOLIA1/TORL1-2_C"/>
</dbReference>
<dbReference type="Pfam" id="PF24714">
    <property type="entry name" value="TOR1L1_N"/>
    <property type="match status" value="1"/>
</dbReference>
<feature type="region of interest" description="Disordered" evidence="1">
    <location>
        <begin position="302"/>
        <end position="322"/>
    </location>
</feature>
<dbReference type="eggNOG" id="ENOG502QYZE">
    <property type="taxonomic scope" value="Eukaryota"/>
</dbReference>